<organism evidence="1 2">
    <name type="scientific">Brassica napus</name>
    <name type="common">Rape</name>
    <dbReference type="NCBI Taxonomy" id="3708"/>
    <lineage>
        <taxon>Eukaryota</taxon>
        <taxon>Viridiplantae</taxon>
        <taxon>Streptophyta</taxon>
        <taxon>Embryophyta</taxon>
        <taxon>Tracheophyta</taxon>
        <taxon>Spermatophyta</taxon>
        <taxon>Magnoliopsida</taxon>
        <taxon>eudicotyledons</taxon>
        <taxon>Gunneridae</taxon>
        <taxon>Pentapetalae</taxon>
        <taxon>rosids</taxon>
        <taxon>malvids</taxon>
        <taxon>Brassicales</taxon>
        <taxon>Brassicaceae</taxon>
        <taxon>Brassiceae</taxon>
        <taxon>Brassica</taxon>
    </lineage>
</organism>
<reference evidence="1 2" key="1">
    <citation type="journal article" date="2014" name="Science">
        <title>Plant genetics. Early allopolyploid evolution in the post-Neolithic Brassica napus oilseed genome.</title>
        <authorList>
            <person name="Chalhoub B."/>
            <person name="Denoeud F."/>
            <person name="Liu S."/>
            <person name="Parkin I.A."/>
            <person name="Tang H."/>
            <person name="Wang X."/>
            <person name="Chiquet J."/>
            <person name="Belcram H."/>
            <person name="Tong C."/>
            <person name="Samans B."/>
            <person name="Correa M."/>
            <person name="Da Silva C."/>
            <person name="Just J."/>
            <person name="Falentin C."/>
            <person name="Koh C.S."/>
            <person name="Le Clainche I."/>
            <person name="Bernard M."/>
            <person name="Bento P."/>
            <person name="Noel B."/>
            <person name="Labadie K."/>
            <person name="Alberti A."/>
            <person name="Charles M."/>
            <person name="Arnaud D."/>
            <person name="Guo H."/>
            <person name="Daviaud C."/>
            <person name="Alamery S."/>
            <person name="Jabbari K."/>
            <person name="Zhao M."/>
            <person name="Edger P.P."/>
            <person name="Chelaifa H."/>
            <person name="Tack D."/>
            <person name="Lassalle G."/>
            <person name="Mestiri I."/>
            <person name="Schnel N."/>
            <person name="Le Paslier M.C."/>
            <person name="Fan G."/>
            <person name="Renault V."/>
            <person name="Bayer P.E."/>
            <person name="Golicz A.A."/>
            <person name="Manoli S."/>
            <person name="Lee T.H."/>
            <person name="Thi V.H."/>
            <person name="Chalabi S."/>
            <person name="Hu Q."/>
            <person name="Fan C."/>
            <person name="Tollenaere R."/>
            <person name="Lu Y."/>
            <person name="Battail C."/>
            <person name="Shen J."/>
            <person name="Sidebottom C.H."/>
            <person name="Wang X."/>
            <person name="Canaguier A."/>
            <person name="Chauveau A."/>
            <person name="Berard A."/>
            <person name="Deniot G."/>
            <person name="Guan M."/>
            <person name="Liu Z."/>
            <person name="Sun F."/>
            <person name="Lim Y.P."/>
            <person name="Lyons E."/>
            <person name="Town C.D."/>
            <person name="Bancroft I."/>
            <person name="Wang X."/>
            <person name="Meng J."/>
            <person name="Ma J."/>
            <person name="Pires J.C."/>
            <person name="King G.J."/>
            <person name="Brunel D."/>
            <person name="Delourme R."/>
            <person name="Renard M."/>
            <person name="Aury J.M."/>
            <person name="Adams K.L."/>
            <person name="Batley J."/>
            <person name="Snowdon R.J."/>
            <person name="Tost J."/>
            <person name="Edwards D."/>
            <person name="Zhou Y."/>
            <person name="Hua W."/>
            <person name="Sharpe A.G."/>
            <person name="Paterson A.H."/>
            <person name="Guan C."/>
            <person name="Wincker P."/>
        </authorList>
    </citation>
    <scope>NUCLEOTIDE SEQUENCE [LARGE SCALE GENOMIC DNA]</scope>
    <source>
        <strain evidence="2">cv. Darmor-bzh</strain>
    </source>
</reference>
<evidence type="ECO:0000313" key="1">
    <source>
        <dbReference type="EMBL" id="CDY35871.1"/>
    </source>
</evidence>
<proteinExistence type="predicted"/>
<dbReference type="STRING" id="3708.A0A078HDN5"/>
<name>A0A078HDN5_BRANA</name>
<dbReference type="Proteomes" id="UP000028999">
    <property type="component" value="Unassembled WGS sequence"/>
</dbReference>
<gene>
    <name evidence="1" type="primary">BnaA07g01160D</name>
    <name evidence="1" type="ORF">GSBRNA2T00059408001</name>
</gene>
<accession>A0A078HDN5</accession>
<dbReference type="AlphaFoldDB" id="A0A078HDN5"/>
<dbReference type="PaxDb" id="3708-A0A078HDN5"/>
<evidence type="ECO:0000313" key="2">
    <source>
        <dbReference type="Proteomes" id="UP000028999"/>
    </source>
</evidence>
<dbReference type="EMBL" id="LK032363">
    <property type="protein sequence ID" value="CDY35871.1"/>
    <property type="molecule type" value="Genomic_DNA"/>
</dbReference>
<keyword evidence="2" id="KW-1185">Reference proteome</keyword>
<protein>
    <submittedName>
        <fullName evidence="1">BnaA07g01160D protein</fullName>
    </submittedName>
</protein>
<dbReference type="Gramene" id="CDY35871">
    <property type="protein sequence ID" value="CDY35871"/>
    <property type="gene ID" value="GSBRNA2T00059408001"/>
</dbReference>
<sequence length="38" mass="4334">MPTRVWQPGVDMLEEGEELQCDPSAYNSLHGFHVVLTF</sequence>